<evidence type="ECO:0000313" key="6">
    <source>
        <dbReference type="EMBL" id="CAH8311368.1"/>
    </source>
</evidence>
<evidence type="ECO:0000256" key="2">
    <source>
        <dbReference type="ARBA" id="ARBA00023157"/>
    </source>
</evidence>
<keyword evidence="2" id="KW-1015">Disulfide bond</keyword>
<evidence type="ECO:0000256" key="1">
    <source>
        <dbReference type="ARBA" id="ARBA00022729"/>
    </source>
</evidence>
<organism evidence="6 7">
    <name type="scientific">Eruca vesicaria subsp. sativa</name>
    <name type="common">Garden rocket</name>
    <name type="synonym">Eruca sativa</name>
    <dbReference type="NCBI Taxonomy" id="29727"/>
    <lineage>
        <taxon>Eukaryota</taxon>
        <taxon>Viridiplantae</taxon>
        <taxon>Streptophyta</taxon>
        <taxon>Embryophyta</taxon>
        <taxon>Tracheophyta</taxon>
        <taxon>Spermatophyta</taxon>
        <taxon>Magnoliopsida</taxon>
        <taxon>eudicotyledons</taxon>
        <taxon>Gunneridae</taxon>
        <taxon>Pentapetalae</taxon>
        <taxon>rosids</taxon>
        <taxon>malvids</taxon>
        <taxon>Brassicales</taxon>
        <taxon>Brassicaceae</taxon>
        <taxon>Brassiceae</taxon>
        <taxon>Eruca</taxon>
    </lineage>
</organism>
<dbReference type="NCBIfam" id="TIGR01614">
    <property type="entry name" value="PME_inhib"/>
    <property type="match status" value="1"/>
</dbReference>
<dbReference type="Pfam" id="PF04043">
    <property type="entry name" value="PMEI"/>
    <property type="match status" value="1"/>
</dbReference>
<dbReference type="SUPFAM" id="SSF101148">
    <property type="entry name" value="Plant invertase/pectin methylesterase inhibitor"/>
    <property type="match status" value="1"/>
</dbReference>
<reference evidence="6 7" key="1">
    <citation type="submission" date="2022-03" db="EMBL/GenBank/DDBJ databases">
        <authorList>
            <person name="Macdonald S."/>
            <person name="Ahmed S."/>
            <person name="Newling K."/>
        </authorList>
    </citation>
    <scope>NUCLEOTIDE SEQUENCE [LARGE SCALE GENOMIC DNA]</scope>
</reference>
<evidence type="ECO:0000256" key="4">
    <source>
        <dbReference type="SAM" id="SignalP"/>
    </source>
</evidence>
<feature type="domain" description="Pectinesterase inhibitor" evidence="5">
    <location>
        <begin position="21"/>
        <end position="156"/>
    </location>
</feature>
<keyword evidence="1 4" id="KW-0732">Signal</keyword>
<dbReference type="PANTHER" id="PTHR36710">
    <property type="entry name" value="PECTINESTERASE INHIBITOR-LIKE"/>
    <property type="match status" value="1"/>
</dbReference>
<feature type="chain" id="PRO_5044854441" description="Pectinesterase inhibitor domain-containing protein" evidence="4">
    <location>
        <begin position="23"/>
        <end position="167"/>
    </location>
</feature>
<proteinExistence type="inferred from homology"/>
<dbReference type="SMART" id="SM00856">
    <property type="entry name" value="PMEI"/>
    <property type="match status" value="1"/>
</dbReference>
<comment type="similarity">
    <text evidence="3">Belongs to the PMEI family.</text>
</comment>
<evidence type="ECO:0000259" key="5">
    <source>
        <dbReference type="SMART" id="SM00856"/>
    </source>
</evidence>
<dbReference type="PANTHER" id="PTHR36710:SF5">
    <property type="entry name" value="PECTINESTERASE INHIBITOR DOMAIN-CONTAINING PROTEIN"/>
    <property type="match status" value="1"/>
</dbReference>
<dbReference type="Proteomes" id="UP001642260">
    <property type="component" value="Unassembled WGS sequence"/>
</dbReference>
<dbReference type="InterPro" id="IPR052421">
    <property type="entry name" value="PCW_Enzyme_Inhibitor"/>
</dbReference>
<gene>
    <name evidence="6" type="ORF">ERUC_LOCUS5941</name>
</gene>
<dbReference type="AlphaFoldDB" id="A0ABC8JB18"/>
<evidence type="ECO:0000313" key="7">
    <source>
        <dbReference type="Proteomes" id="UP001642260"/>
    </source>
</evidence>
<comment type="caution">
    <text evidence="6">The sequence shown here is derived from an EMBL/GenBank/DDBJ whole genome shotgun (WGS) entry which is preliminary data.</text>
</comment>
<dbReference type="EMBL" id="CAKOAT010072932">
    <property type="protein sequence ID" value="CAH8311368.1"/>
    <property type="molecule type" value="Genomic_DNA"/>
</dbReference>
<accession>A0ABC8JB18</accession>
<keyword evidence="7" id="KW-1185">Reference proteome</keyword>
<feature type="signal peptide" evidence="4">
    <location>
        <begin position="1"/>
        <end position="22"/>
    </location>
</feature>
<name>A0ABC8JB18_ERUVS</name>
<evidence type="ECO:0000256" key="3">
    <source>
        <dbReference type="ARBA" id="ARBA00038471"/>
    </source>
</evidence>
<dbReference type="Gene3D" id="1.20.140.40">
    <property type="entry name" value="Invertase/pectin methylesterase inhibitor family protein"/>
    <property type="match status" value="1"/>
</dbReference>
<dbReference type="InterPro" id="IPR035513">
    <property type="entry name" value="Invertase/methylesterase_inhib"/>
</dbReference>
<sequence length="167" mass="18545">MSRILLILLVTTLICFVRETNTQQTVDKICKQTTDIKFCNGIFAKATSPNVKDLLNVTVTEAQRISDDSYFFISSLLLNSGNQRPSVEKCANAYAFLNSLFTDAVSLFNSGRYAEITTRLVDVSSADENCKTDFSVPGYNINPMIEKNRESNVLVALEKILGHMVSS</sequence>
<protein>
    <recommendedName>
        <fullName evidence="5">Pectinesterase inhibitor domain-containing protein</fullName>
    </recommendedName>
</protein>
<dbReference type="InterPro" id="IPR006501">
    <property type="entry name" value="Pectinesterase_inhib_dom"/>
</dbReference>